<dbReference type="EMBL" id="JACHLK010000004">
    <property type="protein sequence ID" value="MBB6559915.1"/>
    <property type="molecule type" value="Genomic_DNA"/>
</dbReference>
<sequence>MNRCTPALISQARKALSLSGLAVALLCAALPAQAQQVPGGMGEMRNFPDASLRGNLTVLAGSQATLNGNPIRMAPGMRLFTPQNTLVMLHTVQGQTFKVNYLVENSTGMLLSAWILTEGEAAQPRKGSGEIHFNFRTESDPVKK</sequence>
<evidence type="ECO:0000313" key="2">
    <source>
        <dbReference type="EMBL" id="MBB6559915.1"/>
    </source>
</evidence>
<accession>A0A7X0PDH5</accession>
<evidence type="ECO:0000256" key="1">
    <source>
        <dbReference type="SAM" id="SignalP"/>
    </source>
</evidence>
<organism evidence="2 3">
    <name type="scientific">Acidovorax soli</name>
    <dbReference type="NCBI Taxonomy" id="592050"/>
    <lineage>
        <taxon>Bacteria</taxon>
        <taxon>Pseudomonadati</taxon>
        <taxon>Pseudomonadota</taxon>
        <taxon>Betaproteobacteria</taxon>
        <taxon>Burkholderiales</taxon>
        <taxon>Comamonadaceae</taxon>
        <taxon>Acidovorax</taxon>
    </lineage>
</organism>
<gene>
    <name evidence="2" type="ORF">HNP48_002587</name>
</gene>
<dbReference type="Proteomes" id="UP000575083">
    <property type="component" value="Unassembled WGS sequence"/>
</dbReference>
<dbReference type="AlphaFoldDB" id="A0A7X0PDH5"/>
<keyword evidence="1" id="KW-0732">Signal</keyword>
<feature type="signal peptide" evidence="1">
    <location>
        <begin position="1"/>
        <end position="34"/>
    </location>
</feature>
<name>A0A7X0PDH5_9BURK</name>
<comment type="caution">
    <text evidence="2">The sequence shown here is derived from an EMBL/GenBank/DDBJ whole genome shotgun (WGS) entry which is preliminary data.</text>
</comment>
<keyword evidence="3" id="KW-1185">Reference proteome</keyword>
<feature type="chain" id="PRO_5031133500" evidence="1">
    <location>
        <begin position="35"/>
        <end position="144"/>
    </location>
</feature>
<reference evidence="2 3" key="1">
    <citation type="submission" date="2020-08" db="EMBL/GenBank/DDBJ databases">
        <title>Functional genomics of gut bacteria from endangered species of beetles.</title>
        <authorList>
            <person name="Carlos-Shanley C."/>
        </authorList>
    </citation>
    <scope>NUCLEOTIDE SEQUENCE [LARGE SCALE GENOMIC DNA]</scope>
    <source>
        <strain evidence="2 3">S00198</strain>
    </source>
</reference>
<evidence type="ECO:0000313" key="3">
    <source>
        <dbReference type="Proteomes" id="UP000575083"/>
    </source>
</evidence>
<proteinExistence type="predicted"/>
<protein>
    <submittedName>
        <fullName evidence="2">Uncharacterized protein</fullName>
    </submittedName>
</protein>
<dbReference type="RefSeq" id="WP_184857384.1">
    <property type="nucleotide sequence ID" value="NZ_JACHLK010000004.1"/>
</dbReference>